<sequence>MTIEAISKAIGDESRRKIIEMLKDGEMPASSIFDQFDYAAPTISRHLSVLKEAGLVTTRRNGVFIYYALEKEALNQLAAWLSPLLPPTNPAAKPAPKERVVRAPKVKIENPFDKFQSEF</sequence>
<reference evidence="5 6" key="1">
    <citation type="submission" date="2024-03" db="EMBL/GenBank/DDBJ databases">
        <title>Aquirufa genome sequencing.</title>
        <authorList>
            <person name="Pitt A."/>
            <person name="Hahn M.W."/>
        </authorList>
    </citation>
    <scope>NUCLEOTIDE SEQUENCE [LARGE SCALE GENOMIC DNA]</scope>
    <source>
        <strain evidence="5 6">PLAD-142S6K</strain>
    </source>
</reference>
<dbReference type="InterPro" id="IPR036388">
    <property type="entry name" value="WH-like_DNA-bd_sf"/>
</dbReference>
<proteinExistence type="predicted"/>
<evidence type="ECO:0000313" key="5">
    <source>
        <dbReference type="EMBL" id="MFD3276127.1"/>
    </source>
</evidence>
<dbReference type="NCBIfam" id="NF033788">
    <property type="entry name" value="HTH_metalloreg"/>
    <property type="match status" value="1"/>
</dbReference>
<dbReference type="RefSeq" id="WP_377976577.1">
    <property type="nucleotide sequence ID" value="NZ_JBBKYA010000003.1"/>
</dbReference>
<evidence type="ECO:0000256" key="3">
    <source>
        <dbReference type="ARBA" id="ARBA00023163"/>
    </source>
</evidence>
<dbReference type="InterPro" id="IPR051081">
    <property type="entry name" value="HTH_MetalResp_TranReg"/>
</dbReference>
<organism evidence="5 6">
    <name type="scientific">Aquirufa echingensis</name>
    <dbReference type="NCBI Taxonomy" id="3096516"/>
    <lineage>
        <taxon>Bacteria</taxon>
        <taxon>Pseudomonadati</taxon>
        <taxon>Bacteroidota</taxon>
        <taxon>Cytophagia</taxon>
        <taxon>Cytophagales</taxon>
        <taxon>Flectobacillaceae</taxon>
        <taxon>Aquirufa</taxon>
    </lineage>
</organism>
<evidence type="ECO:0000256" key="1">
    <source>
        <dbReference type="ARBA" id="ARBA00023015"/>
    </source>
</evidence>
<dbReference type="Gene3D" id="1.10.10.10">
    <property type="entry name" value="Winged helix-like DNA-binding domain superfamily/Winged helix DNA-binding domain"/>
    <property type="match status" value="1"/>
</dbReference>
<dbReference type="Pfam" id="PF01022">
    <property type="entry name" value="HTH_5"/>
    <property type="match status" value="1"/>
</dbReference>
<feature type="domain" description="HTH arsR-type" evidence="4">
    <location>
        <begin position="1"/>
        <end position="89"/>
    </location>
</feature>
<dbReference type="SUPFAM" id="SSF46785">
    <property type="entry name" value="Winged helix' DNA-binding domain"/>
    <property type="match status" value="1"/>
</dbReference>
<keyword evidence="3" id="KW-0804">Transcription</keyword>
<evidence type="ECO:0000313" key="6">
    <source>
        <dbReference type="Proteomes" id="UP001598114"/>
    </source>
</evidence>
<dbReference type="InterPro" id="IPR011991">
    <property type="entry name" value="ArsR-like_HTH"/>
</dbReference>
<comment type="caution">
    <text evidence="5">The sequence shown here is derived from an EMBL/GenBank/DDBJ whole genome shotgun (WGS) entry which is preliminary data.</text>
</comment>
<dbReference type="PRINTS" id="PR00778">
    <property type="entry name" value="HTHARSR"/>
</dbReference>
<dbReference type="SMART" id="SM00418">
    <property type="entry name" value="HTH_ARSR"/>
    <property type="match status" value="1"/>
</dbReference>
<dbReference type="Proteomes" id="UP001598114">
    <property type="component" value="Unassembled WGS sequence"/>
</dbReference>
<dbReference type="PANTHER" id="PTHR33154:SF33">
    <property type="entry name" value="TRANSCRIPTIONAL REPRESSOR SDPR"/>
    <property type="match status" value="1"/>
</dbReference>
<dbReference type="PROSITE" id="PS50987">
    <property type="entry name" value="HTH_ARSR_2"/>
    <property type="match status" value="1"/>
</dbReference>
<dbReference type="EMBL" id="JBBKYA010000003">
    <property type="protein sequence ID" value="MFD3276127.1"/>
    <property type="molecule type" value="Genomic_DNA"/>
</dbReference>
<dbReference type="InterPro" id="IPR036390">
    <property type="entry name" value="WH_DNA-bd_sf"/>
</dbReference>
<name>A0ABW6CYV2_9BACT</name>
<keyword evidence="1" id="KW-0805">Transcription regulation</keyword>
<keyword evidence="6" id="KW-1185">Reference proteome</keyword>
<gene>
    <name evidence="5" type="ORF">SKC38_07805</name>
</gene>
<protein>
    <submittedName>
        <fullName evidence="5">Metalloregulator ArsR/SmtB family transcription factor</fullName>
    </submittedName>
</protein>
<dbReference type="CDD" id="cd00090">
    <property type="entry name" value="HTH_ARSR"/>
    <property type="match status" value="1"/>
</dbReference>
<keyword evidence="2" id="KW-0238">DNA-binding</keyword>
<dbReference type="PANTHER" id="PTHR33154">
    <property type="entry name" value="TRANSCRIPTIONAL REGULATOR, ARSR FAMILY"/>
    <property type="match status" value="1"/>
</dbReference>
<accession>A0ABW6CYV2</accession>
<evidence type="ECO:0000259" key="4">
    <source>
        <dbReference type="PROSITE" id="PS50987"/>
    </source>
</evidence>
<evidence type="ECO:0000256" key="2">
    <source>
        <dbReference type="ARBA" id="ARBA00023125"/>
    </source>
</evidence>
<dbReference type="InterPro" id="IPR001845">
    <property type="entry name" value="HTH_ArsR_DNA-bd_dom"/>
</dbReference>